<reference evidence="3 4" key="1">
    <citation type="submission" date="2014-12" db="EMBL/GenBank/DDBJ databases">
        <title>Genome assembly of Enhygromyxa salina DSM 15201.</title>
        <authorList>
            <person name="Sharma G."/>
            <person name="Subramanian S."/>
        </authorList>
    </citation>
    <scope>NUCLEOTIDE SEQUENCE [LARGE SCALE GENOMIC DNA]</scope>
    <source>
        <strain evidence="3 4">DSM 15201</strain>
    </source>
</reference>
<dbReference type="Pfam" id="PF13847">
    <property type="entry name" value="Methyltransf_31"/>
    <property type="match status" value="1"/>
</dbReference>
<dbReference type="InterPro" id="IPR029063">
    <property type="entry name" value="SAM-dependent_MTases_sf"/>
</dbReference>
<feature type="region of interest" description="Disordered" evidence="1">
    <location>
        <begin position="1"/>
        <end position="42"/>
    </location>
</feature>
<dbReference type="EMBL" id="JMCC02000078">
    <property type="protein sequence ID" value="KIG14154.1"/>
    <property type="molecule type" value="Genomic_DNA"/>
</dbReference>
<organism evidence="3 4">
    <name type="scientific">Enhygromyxa salina</name>
    <dbReference type="NCBI Taxonomy" id="215803"/>
    <lineage>
        <taxon>Bacteria</taxon>
        <taxon>Pseudomonadati</taxon>
        <taxon>Myxococcota</taxon>
        <taxon>Polyangia</taxon>
        <taxon>Nannocystales</taxon>
        <taxon>Nannocystaceae</taxon>
        <taxon>Enhygromyxa</taxon>
    </lineage>
</organism>
<sequence>MSPSDAHANHDQHDQHGQHGQHDHGHHGHGHNDELNEHGYKGHTFDDPRAWIERFESPERAAWQRPDEVVAGLALARDAKIADLGAGTGYFSVRFAAAAPQGRVFAVDIEPKMVEWLSQRAADEGHANLEGVLGEANDPKLPEAVDVAFMCNVFHHLAEPQAYFQSVATQLRPGARVVIVDFRKDAPEHAPGPPQSMRMSPEQITEHMQAAGFRLARKDLELLEYQYLLEFVVTD</sequence>
<gene>
    <name evidence="3" type="ORF">DB30_07080</name>
</gene>
<dbReference type="PANTHER" id="PTHR43861:SF1">
    <property type="entry name" value="TRANS-ACONITATE 2-METHYLTRANSFERASE"/>
    <property type="match status" value="1"/>
</dbReference>
<evidence type="ECO:0000256" key="1">
    <source>
        <dbReference type="SAM" id="MobiDB-lite"/>
    </source>
</evidence>
<dbReference type="PANTHER" id="PTHR43861">
    <property type="entry name" value="TRANS-ACONITATE 2-METHYLTRANSFERASE-RELATED"/>
    <property type="match status" value="1"/>
</dbReference>
<dbReference type="CDD" id="cd02440">
    <property type="entry name" value="AdoMet_MTases"/>
    <property type="match status" value="1"/>
</dbReference>
<dbReference type="GO" id="GO:0032259">
    <property type="term" value="P:methylation"/>
    <property type="evidence" value="ECO:0007669"/>
    <property type="project" value="UniProtKB-KW"/>
</dbReference>
<dbReference type="Gene3D" id="3.40.50.150">
    <property type="entry name" value="Vaccinia Virus protein VP39"/>
    <property type="match status" value="1"/>
</dbReference>
<dbReference type="Proteomes" id="UP000031599">
    <property type="component" value="Unassembled WGS sequence"/>
</dbReference>
<dbReference type="AlphaFoldDB" id="A0A0C1Z991"/>
<dbReference type="SUPFAM" id="SSF53335">
    <property type="entry name" value="S-adenosyl-L-methionine-dependent methyltransferases"/>
    <property type="match status" value="1"/>
</dbReference>
<feature type="compositionally biased region" description="Basic and acidic residues" evidence="1">
    <location>
        <begin position="7"/>
        <end position="23"/>
    </location>
</feature>
<accession>A0A0C1Z991</accession>
<protein>
    <submittedName>
        <fullName evidence="3">Methyltransferase type 11</fullName>
    </submittedName>
</protein>
<evidence type="ECO:0000313" key="3">
    <source>
        <dbReference type="EMBL" id="KIG14154.1"/>
    </source>
</evidence>
<feature type="domain" description="Methyltransferase" evidence="2">
    <location>
        <begin position="78"/>
        <end position="196"/>
    </location>
</feature>
<proteinExistence type="predicted"/>
<feature type="compositionally biased region" description="Basic and acidic residues" evidence="1">
    <location>
        <begin position="30"/>
        <end position="42"/>
    </location>
</feature>
<keyword evidence="3" id="KW-0808">Transferase</keyword>
<dbReference type="GO" id="GO:0008168">
    <property type="term" value="F:methyltransferase activity"/>
    <property type="evidence" value="ECO:0007669"/>
    <property type="project" value="UniProtKB-KW"/>
</dbReference>
<keyword evidence="3" id="KW-0489">Methyltransferase</keyword>
<comment type="caution">
    <text evidence="3">The sequence shown here is derived from an EMBL/GenBank/DDBJ whole genome shotgun (WGS) entry which is preliminary data.</text>
</comment>
<evidence type="ECO:0000313" key="4">
    <source>
        <dbReference type="Proteomes" id="UP000031599"/>
    </source>
</evidence>
<evidence type="ECO:0000259" key="2">
    <source>
        <dbReference type="Pfam" id="PF13847"/>
    </source>
</evidence>
<name>A0A0C1Z991_9BACT</name>
<dbReference type="InterPro" id="IPR025714">
    <property type="entry name" value="Methyltranfer_dom"/>
</dbReference>